<evidence type="ECO:0008006" key="4">
    <source>
        <dbReference type="Google" id="ProtNLM"/>
    </source>
</evidence>
<reference evidence="2" key="1">
    <citation type="submission" date="2019-04" db="EMBL/GenBank/DDBJ databases">
        <title>Sequencing of skin fungus with MAO and IRED activity.</title>
        <authorList>
            <person name="Marsaioli A.J."/>
            <person name="Bonatto J.M.C."/>
            <person name="Reis Junior O."/>
        </authorList>
    </citation>
    <scope>NUCLEOTIDE SEQUENCE</scope>
    <source>
        <strain evidence="2">30M1</strain>
    </source>
</reference>
<protein>
    <recommendedName>
        <fullName evidence="4">NAD(P)-binding protein</fullName>
    </recommendedName>
</protein>
<dbReference type="Pfam" id="PF00106">
    <property type="entry name" value="adh_short"/>
    <property type="match status" value="1"/>
</dbReference>
<dbReference type="Gene3D" id="3.40.50.720">
    <property type="entry name" value="NAD(P)-binding Rossmann-like Domain"/>
    <property type="match status" value="1"/>
</dbReference>
<dbReference type="InterPro" id="IPR002347">
    <property type="entry name" value="SDR_fam"/>
</dbReference>
<sequence length="270" mass="29007">MSSTVVVGASRGIGYQFIQTLAAEGNTVVATARKVAELEERVKADKISNTHVVEADLVSAASLKAAAEATASLVDGKIDHLIINGAYLSSTGGLNPTDFAEKPELFLEELRKSDEANVAGPLFAINAFLPLLRKGNEKRVTYISSSVADIPETIAARVTNSVPYSASKAAGNIVITKFAAELKDEGFTFLSIAPGAVATETLMTAAANFTDAEKEKLQGMFGRMMQKYPEWKGPIAPEESVKRILKVVRESKVEQSGEFLSYWGNTTEWL</sequence>
<dbReference type="EMBL" id="SWKU01000066">
    <property type="protein sequence ID" value="KAF2992954.1"/>
    <property type="molecule type" value="Genomic_DNA"/>
</dbReference>
<name>A0A9P4W4Y6_CURKU</name>
<dbReference type="InterPro" id="IPR020904">
    <property type="entry name" value="Sc_DH/Rdtase_CS"/>
</dbReference>
<keyword evidence="1" id="KW-0521">NADP</keyword>
<dbReference type="CDD" id="cd05325">
    <property type="entry name" value="carb_red_sniffer_like_SDR_c"/>
    <property type="match status" value="1"/>
</dbReference>
<dbReference type="InterPro" id="IPR052184">
    <property type="entry name" value="SDR_enzymes"/>
</dbReference>
<dbReference type="InterPro" id="IPR036291">
    <property type="entry name" value="NAD(P)-bd_dom_sf"/>
</dbReference>
<dbReference type="SUPFAM" id="SSF51735">
    <property type="entry name" value="NAD(P)-binding Rossmann-fold domains"/>
    <property type="match status" value="1"/>
</dbReference>
<dbReference type="OrthoDB" id="7289984at2759"/>
<gene>
    <name evidence="2" type="ORF">E8E13_000293</name>
</gene>
<organism evidence="2 3">
    <name type="scientific">Curvularia kusanoi</name>
    <name type="common">Cochliobolus kusanoi</name>
    <dbReference type="NCBI Taxonomy" id="90978"/>
    <lineage>
        <taxon>Eukaryota</taxon>
        <taxon>Fungi</taxon>
        <taxon>Dikarya</taxon>
        <taxon>Ascomycota</taxon>
        <taxon>Pezizomycotina</taxon>
        <taxon>Dothideomycetes</taxon>
        <taxon>Pleosporomycetidae</taxon>
        <taxon>Pleosporales</taxon>
        <taxon>Pleosporineae</taxon>
        <taxon>Pleosporaceae</taxon>
        <taxon>Curvularia</taxon>
    </lineage>
</organism>
<evidence type="ECO:0000313" key="3">
    <source>
        <dbReference type="Proteomes" id="UP000801428"/>
    </source>
</evidence>
<dbReference type="AlphaFoldDB" id="A0A9P4W4Y6"/>
<dbReference type="PANTHER" id="PTHR45458">
    <property type="entry name" value="SHORT-CHAIN DEHYDROGENASE/REDUCTASE SDR"/>
    <property type="match status" value="1"/>
</dbReference>
<dbReference type="PROSITE" id="PS00061">
    <property type="entry name" value="ADH_SHORT"/>
    <property type="match status" value="1"/>
</dbReference>
<evidence type="ECO:0000256" key="1">
    <source>
        <dbReference type="ARBA" id="ARBA00022857"/>
    </source>
</evidence>
<keyword evidence="3" id="KW-1185">Reference proteome</keyword>
<dbReference type="GO" id="GO:0016616">
    <property type="term" value="F:oxidoreductase activity, acting on the CH-OH group of donors, NAD or NADP as acceptor"/>
    <property type="evidence" value="ECO:0007669"/>
    <property type="project" value="TreeGrafter"/>
</dbReference>
<evidence type="ECO:0000313" key="2">
    <source>
        <dbReference type="EMBL" id="KAF2992954.1"/>
    </source>
</evidence>
<accession>A0A9P4W4Y6</accession>
<comment type="caution">
    <text evidence="2">The sequence shown here is derived from an EMBL/GenBank/DDBJ whole genome shotgun (WGS) entry which is preliminary data.</text>
</comment>
<proteinExistence type="predicted"/>
<dbReference type="PANTHER" id="PTHR45458:SF3">
    <property type="entry name" value="CHAIN DEHYDROGENASE (ATSC), PUTATIVE-RELATED"/>
    <property type="match status" value="1"/>
</dbReference>
<dbReference type="Proteomes" id="UP000801428">
    <property type="component" value="Unassembled WGS sequence"/>
</dbReference>
<dbReference type="PRINTS" id="PR00081">
    <property type="entry name" value="GDHRDH"/>
</dbReference>